<dbReference type="GO" id="GO:0007018">
    <property type="term" value="P:microtubule-based movement"/>
    <property type="evidence" value="ECO:0007669"/>
    <property type="project" value="InterPro"/>
</dbReference>
<proteinExistence type="inferred from homology"/>
<comment type="similarity">
    <text evidence="7">Belongs to the TRAFAC class myosin-kinesin ATPase superfamily. Kinesin family.</text>
</comment>
<dbReference type="GO" id="GO:0005874">
    <property type="term" value="C:microtubule"/>
    <property type="evidence" value="ECO:0007669"/>
    <property type="project" value="UniProtKB-KW"/>
</dbReference>
<feature type="coiled-coil region" evidence="8">
    <location>
        <begin position="232"/>
        <end position="266"/>
    </location>
</feature>
<keyword evidence="5 7" id="KW-0505">Motor protein</keyword>
<dbReference type="AlphaFoldDB" id="A0A8C6VEL2"/>
<protein>
    <recommendedName>
        <fullName evidence="10">Kinesin motor domain-containing protein</fullName>
    </recommendedName>
</protein>
<keyword evidence="12" id="KW-1185">Reference proteome</keyword>
<dbReference type="Proteomes" id="UP000694559">
    <property type="component" value="Unplaced"/>
</dbReference>
<feature type="binding site" evidence="7">
    <location>
        <begin position="352"/>
        <end position="359"/>
    </location>
    <ligand>
        <name>ATP</name>
        <dbReference type="ChEBI" id="CHEBI:30616"/>
    </ligand>
</feature>
<dbReference type="Ensembl" id="ENSNNAT00000003961.1">
    <property type="protein sequence ID" value="ENSNNAP00000003783.1"/>
    <property type="gene ID" value="ENSNNAG00000002580.1"/>
</dbReference>
<comment type="subcellular location">
    <subcellularLocation>
        <location evidence="1">Cytoplasm</location>
        <location evidence="1">Cytoskeleton</location>
    </subcellularLocation>
</comment>
<evidence type="ECO:0000313" key="11">
    <source>
        <dbReference type="Ensembl" id="ENSNNAP00000003783.1"/>
    </source>
</evidence>
<dbReference type="PANTHER" id="PTHR47972:SF45">
    <property type="entry name" value="PROTEIN CLARET SEGREGATIONAL"/>
    <property type="match status" value="1"/>
</dbReference>
<evidence type="ECO:0000256" key="9">
    <source>
        <dbReference type="SAM" id="MobiDB-lite"/>
    </source>
</evidence>
<dbReference type="GO" id="GO:0008017">
    <property type="term" value="F:microtubule binding"/>
    <property type="evidence" value="ECO:0007669"/>
    <property type="project" value="InterPro"/>
</dbReference>
<dbReference type="Pfam" id="PF16796">
    <property type="entry name" value="Microtub_bd"/>
    <property type="match status" value="1"/>
</dbReference>
<dbReference type="GO" id="GO:0003777">
    <property type="term" value="F:microtubule motor activity"/>
    <property type="evidence" value="ECO:0007669"/>
    <property type="project" value="InterPro"/>
</dbReference>
<organism evidence="11 12">
    <name type="scientific">Naja naja</name>
    <name type="common">Indian cobra</name>
    <dbReference type="NCBI Taxonomy" id="35670"/>
    <lineage>
        <taxon>Eukaryota</taxon>
        <taxon>Metazoa</taxon>
        <taxon>Chordata</taxon>
        <taxon>Craniata</taxon>
        <taxon>Vertebrata</taxon>
        <taxon>Euteleostomi</taxon>
        <taxon>Lepidosauria</taxon>
        <taxon>Squamata</taxon>
        <taxon>Bifurcata</taxon>
        <taxon>Unidentata</taxon>
        <taxon>Episquamata</taxon>
        <taxon>Toxicofera</taxon>
        <taxon>Serpentes</taxon>
        <taxon>Colubroidea</taxon>
        <taxon>Elapidae</taxon>
        <taxon>Elapinae</taxon>
        <taxon>Naja</taxon>
    </lineage>
</organism>
<dbReference type="PANTHER" id="PTHR47972">
    <property type="entry name" value="KINESIN-LIKE PROTEIN KLP-3"/>
    <property type="match status" value="1"/>
</dbReference>
<dbReference type="SUPFAM" id="SSF52540">
    <property type="entry name" value="P-loop containing nucleoside triphosphate hydrolases"/>
    <property type="match status" value="1"/>
</dbReference>
<feature type="domain" description="Kinesin motor" evidence="10">
    <location>
        <begin position="273"/>
        <end position="588"/>
    </location>
</feature>
<dbReference type="InterPro" id="IPR027417">
    <property type="entry name" value="P-loop_NTPase"/>
</dbReference>
<accession>A0A8C6VEL2</accession>
<evidence type="ECO:0000256" key="5">
    <source>
        <dbReference type="ARBA" id="ARBA00023175"/>
    </source>
</evidence>
<reference evidence="11" key="2">
    <citation type="submission" date="2025-09" db="UniProtKB">
        <authorList>
            <consortium name="Ensembl"/>
        </authorList>
    </citation>
    <scope>IDENTIFICATION</scope>
</reference>
<keyword evidence="6" id="KW-0963">Cytoplasm</keyword>
<name>A0A8C6VEL2_NAJNA</name>
<dbReference type="PROSITE" id="PS50067">
    <property type="entry name" value="KINESIN_MOTOR_2"/>
    <property type="match status" value="1"/>
</dbReference>
<dbReference type="OrthoDB" id="3176171at2759"/>
<dbReference type="SMART" id="SM00129">
    <property type="entry name" value="KISc"/>
    <property type="match status" value="1"/>
</dbReference>
<dbReference type="GeneTree" id="ENSGT00940000164565"/>
<keyword evidence="4 7" id="KW-0067">ATP-binding</keyword>
<keyword evidence="8" id="KW-0175">Coiled coil</keyword>
<dbReference type="InterPro" id="IPR031852">
    <property type="entry name" value="Vik1/Cik1_MT-bd"/>
</dbReference>
<reference evidence="11" key="1">
    <citation type="submission" date="2025-08" db="UniProtKB">
        <authorList>
            <consortium name="Ensembl"/>
        </authorList>
    </citation>
    <scope>IDENTIFICATION</scope>
</reference>
<keyword evidence="6" id="KW-0206">Cytoskeleton</keyword>
<evidence type="ECO:0000256" key="7">
    <source>
        <dbReference type="PROSITE-ProRule" id="PRU00283"/>
    </source>
</evidence>
<evidence type="ECO:0000256" key="1">
    <source>
        <dbReference type="ARBA" id="ARBA00004245"/>
    </source>
</evidence>
<feature type="region of interest" description="Disordered" evidence="9">
    <location>
        <begin position="467"/>
        <end position="487"/>
    </location>
</feature>
<dbReference type="Gene3D" id="1.20.58.1980">
    <property type="match status" value="1"/>
</dbReference>
<dbReference type="PRINTS" id="PR00380">
    <property type="entry name" value="KINESINHEAVY"/>
</dbReference>
<keyword evidence="3 7" id="KW-0547">Nucleotide-binding</keyword>
<evidence type="ECO:0000256" key="3">
    <source>
        <dbReference type="ARBA" id="ARBA00022741"/>
    </source>
</evidence>
<evidence type="ECO:0000256" key="4">
    <source>
        <dbReference type="ARBA" id="ARBA00022840"/>
    </source>
</evidence>
<dbReference type="OMA" id="INFIDDC"/>
<keyword evidence="2" id="KW-0493">Microtubule</keyword>
<evidence type="ECO:0000313" key="12">
    <source>
        <dbReference type="Proteomes" id="UP000694559"/>
    </source>
</evidence>
<dbReference type="InterPro" id="IPR036961">
    <property type="entry name" value="Kinesin_motor_dom_sf"/>
</dbReference>
<dbReference type="InterPro" id="IPR027640">
    <property type="entry name" value="Kinesin-like_fam"/>
</dbReference>
<dbReference type="GO" id="GO:0005524">
    <property type="term" value="F:ATP binding"/>
    <property type="evidence" value="ECO:0007669"/>
    <property type="project" value="UniProtKB-UniRule"/>
</dbReference>
<sequence length="595" mass="66969">MPLFNNYLSLLHLLSNQLYHRSHTVKIFLNLLYLSSLVITYPFQHSSFIYFYLFNLTYILPQLPKESRQLTRRKTQKNYISPPRRLRGLFLPRTPGCGPCGWAGARRAPWDLKGQISDLQAKVATYKERAQGLAGENEALKSQLGGLQQELAEATGQNGELKQARESGQRVSELLEKEERLEERCRSQAQRIGQLEALHRELTEGSREQAIQLKAREVRGQAGPSRQAEESLAGQRQLNEGLTAQLEVLEEQLHQGEMERRGLHNALQELKGNIRVFCRVRPLLPGRQTGVWGEPRGAQWEGWGALLGRRASLSQSGPFLPPPPHFDRVFPLAQCGAGSALDGYHVCIFAYGQTGSGKTYTMEGPDDPAPEAAGVIPRAVRRIFETSREMEAKGWQVSRGRPLQVIYNESLRDLLALRPEQNGELEIRRVSQFTEELHVPNLSCVPVSSEEEVLGWGSLQVASQSSRQQNQEWTLGLPSKPRPSPPRPHQYQFTANFLRSTMSQAGIFLHMPGRAERELEIQANNTHPPATFPQEAHIPYRNSKLTYLLQNSLGGSSKMLMFVNISPLEENFAESLNSLRFVNECVIGTASSNRK</sequence>
<dbReference type="Gene3D" id="3.40.850.10">
    <property type="entry name" value="Kinesin motor domain"/>
    <property type="match status" value="1"/>
</dbReference>
<dbReference type="Pfam" id="PF00225">
    <property type="entry name" value="Kinesin"/>
    <property type="match status" value="2"/>
</dbReference>
<feature type="coiled-coil region" evidence="8">
    <location>
        <begin position="116"/>
        <end position="198"/>
    </location>
</feature>
<evidence type="ECO:0000256" key="2">
    <source>
        <dbReference type="ARBA" id="ARBA00022701"/>
    </source>
</evidence>
<dbReference type="InterPro" id="IPR001752">
    <property type="entry name" value="Kinesin_motor_dom"/>
</dbReference>
<evidence type="ECO:0000259" key="10">
    <source>
        <dbReference type="PROSITE" id="PS50067"/>
    </source>
</evidence>
<evidence type="ECO:0000256" key="8">
    <source>
        <dbReference type="SAM" id="Coils"/>
    </source>
</evidence>
<evidence type="ECO:0000256" key="6">
    <source>
        <dbReference type="ARBA" id="ARBA00023212"/>
    </source>
</evidence>